<evidence type="ECO:0000313" key="6">
    <source>
        <dbReference type="Proteomes" id="UP000460949"/>
    </source>
</evidence>
<evidence type="ECO:0000313" key="5">
    <source>
        <dbReference type="EMBL" id="MYL20444.1"/>
    </source>
</evidence>
<dbReference type="PANTHER" id="PTHR33204">
    <property type="entry name" value="TRANSCRIPTIONAL REGULATOR, MARR FAMILY"/>
    <property type="match status" value="1"/>
</dbReference>
<dbReference type="PROSITE" id="PS51118">
    <property type="entry name" value="HTH_HXLR"/>
    <property type="match status" value="1"/>
</dbReference>
<dbReference type="InterPro" id="IPR036388">
    <property type="entry name" value="WH-like_DNA-bd_sf"/>
</dbReference>
<sequence>MESRVGISVTLEVVCGKWKGLILWKLLQDESLRFNALRRSLDGNISSRILARELKQLMNDGLVERIDHQTVPPHVEYRLSSYGRSTASFLHAMNQWGIKHQEEMRAVQSYPGRTGDESTP</sequence>
<evidence type="ECO:0000259" key="4">
    <source>
        <dbReference type="PROSITE" id="PS51118"/>
    </source>
</evidence>
<dbReference type="AlphaFoldDB" id="A0A845E437"/>
<name>A0A845E437_9BACI</name>
<dbReference type="InterPro" id="IPR002577">
    <property type="entry name" value="HTH_HxlR"/>
</dbReference>
<accession>A0A845E437</accession>
<dbReference type="InterPro" id="IPR036390">
    <property type="entry name" value="WH_DNA-bd_sf"/>
</dbReference>
<proteinExistence type="predicted"/>
<dbReference type="Gene3D" id="1.10.10.10">
    <property type="entry name" value="Winged helix-like DNA-binding domain superfamily/Winged helix DNA-binding domain"/>
    <property type="match status" value="1"/>
</dbReference>
<dbReference type="Pfam" id="PF01638">
    <property type="entry name" value="HxlR"/>
    <property type="match status" value="1"/>
</dbReference>
<evidence type="ECO:0000256" key="1">
    <source>
        <dbReference type="ARBA" id="ARBA00023015"/>
    </source>
</evidence>
<keyword evidence="2" id="KW-0238">DNA-binding</keyword>
<reference evidence="5 6" key="1">
    <citation type="submission" date="2019-11" db="EMBL/GenBank/DDBJ databases">
        <title>Genome sequences of 17 halophilic strains isolated from different environments.</title>
        <authorList>
            <person name="Furrow R.E."/>
        </authorList>
    </citation>
    <scope>NUCLEOTIDE SEQUENCE [LARGE SCALE GENOMIC DNA]</scope>
    <source>
        <strain evidence="5 6">22511_23_Filter</strain>
    </source>
</reference>
<dbReference type="PANTHER" id="PTHR33204:SF29">
    <property type="entry name" value="TRANSCRIPTIONAL REGULATOR"/>
    <property type="match status" value="1"/>
</dbReference>
<dbReference type="OrthoDB" id="9791143at2"/>
<organism evidence="5 6">
    <name type="scientific">Halobacillus litoralis</name>
    <dbReference type="NCBI Taxonomy" id="45668"/>
    <lineage>
        <taxon>Bacteria</taxon>
        <taxon>Bacillati</taxon>
        <taxon>Bacillota</taxon>
        <taxon>Bacilli</taxon>
        <taxon>Bacillales</taxon>
        <taxon>Bacillaceae</taxon>
        <taxon>Halobacillus</taxon>
    </lineage>
</organism>
<evidence type="ECO:0000256" key="2">
    <source>
        <dbReference type="ARBA" id="ARBA00023125"/>
    </source>
</evidence>
<feature type="domain" description="HTH hxlR-type" evidence="4">
    <location>
        <begin position="5"/>
        <end position="105"/>
    </location>
</feature>
<dbReference type="Proteomes" id="UP000460949">
    <property type="component" value="Unassembled WGS sequence"/>
</dbReference>
<gene>
    <name evidence="5" type="ORF">GLW04_11125</name>
</gene>
<dbReference type="RefSeq" id="WP_160837153.1">
    <property type="nucleotide sequence ID" value="NZ_WMET01000002.1"/>
</dbReference>
<dbReference type="GO" id="GO:0003677">
    <property type="term" value="F:DNA binding"/>
    <property type="evidence" value="ECO:0007669"/>
    <property type="project" value="UniProtKB-KW"/>
</dbReference>
<dbReference type="SUPFAM" id="SSF46785">
    <property type="entry name" value="Winged helix' DNA-binding domain"/>
    <property type="match status" value="1"/>
</dbReference>
<keyword evidence="1" id="KW-0805">Transcription regulation</keyword>
<keyword evidence="3" id="KW-0804">Transcription</keyword>
<comment type="caution">
    <text evidence="5">The sequence shown here is derived from an EMBL/GenBank/DDBJ whole genome shotgun (WGS) entry which is preliminary data.</text>
</comment>
<protein>
    <submittedName>
        <fullName evidence="5">Transcriptional regulator</fullName>
    </submittedName>
</protein>
<evidence type="ECO:0000256" key="3">
    <source>
        <dbReference type="ARBA" id="ARBA00023163"/>
    </source>
</evidence>
<dbReference type="EMBL" id="WMET01000002">
    <property type="protein sequence ID" value="MYL20444.1"/>
    <property type="molecule type" value="Genomic_DNA"/>
</dbReference>